<dbReference type="Pfam" id="PF00651">
    <property type="entry name" value="BTB"/>
    <property type="match status" value="1"/>
</dbReference>
<dbReference type="SUPFAM" id="SSF54695">
    <property type="entry name" value="POZ domain"/>
    <property type="match status" value="1"/>
</dbReference>
<dbReference type="InterPro" id="IPR011333">
    <property type="entry name" value="SKP1/BTB/POZ_sf"/>
</dbReference>
<accession>A0A9P3UUU5</accession>
<evidence type="ECO:0000259" key="1">
    <source>
        <dbReference type="PROSITE" id="PS50097"/>
    </source>
</evidence>
<keyword evidence="3" id="KW-1185">Reference proteome</keyword>
<dbReference type="EMBL" id="BRPK01000023">
    <property type="protein sequence ID" value="GLB45507.1"/>
    <property type="molecule type" value="Genomic_DNA"/>
</dbReference>
<dbReference type="CDD" id="cd18186">
    <property type="entry name" value="BTB_POZ_ZBTB_KLHL-like"/>
    <property type="match status" value="1"/>
</dbReference>
<dbReference type="Gene3D" id="3.30.710.10">
    <property type="entry name" value="Potassium Channel Kv1.1, Chain A"/>
    <property type="match status" value="1"/>
</dbReference>
<proteinExistence type="predicted"/>
<sequence length="320" mass="36669">MSVNRQQRIEETPAEASITRSEIWFTDGNIVIEAERAQFRVHRGVLAKQSDVFKGLFDIPTPRGDPTVEGCPIVQVSDTAQDWEHLLNVLYNWIAYSSGALPVPILSAMIRLGHKYDLLLVLKEAVSRVEFEFPSSRTAFFESSNWTMINIDEDFEILELLLVARECKLYRALPGVYLKLARMFNFEKLLGGFPRRDGSLLKLPQEEKLLWMVGLSRLREATMEHTFQWLKHIPYGGCVGGRGQACSTTAKLIYFSVFVDKRPDDLTPGFMGWPDKSAKDMCQPCRVAAKREHEEGRDKLWEALPSFFDLQAWSDLRNFD</sequence>
<feature type="domain" description="BTB" evidence="1">
    <location>
        <begin position="26"/>
        <end position="92"/>
    </location>
</feature>
<comment type="caution">
    <text evidence="2">The sequence shown here is derived from an EMBL/GenBank/DDBJ whole genome shotgun (WGS) entry which is preliminary data.</text>
</comment>
<dbReference type="OrthoDB" id="2799068at2759"/>
<dbReference type="AlphaFoldDB" id="A0A9P3UUU5"/>
<dbReference type="PROSITE" id="PS50097">
    <property type="entry name" value="BTB"/>
    <property type="match status" value="1"/>
</dbReference>
<dbReference type="InterPro" id="IPR000210">
    <property type="entry name" value="BTB/POZ_dom"/>
</dbReference>
<gene>
    <name evidence="2" type="ORF">LshimejAT787_2300670</name>
</gene>
<reference evidence="2" key="1">
    <citation type="submission" date="2022-07" db="EMBL/GenBank/DDBJ databases">
        <title>The genome of Lyophyllum shimeji provides insight into the initial evolution of ectomycorrhizal fungal genome.</title>
        <authorList>
            <person name="Kobayashi Y."/>
            <person name="Shibata T."/>
            <person name="Hirakawa H."/>
            <person name="Shigenobu S."/>
            <person name="Nishiyama T."/>
            <person name="Yamada A."/>
            <person name="Hasebe M."/>
            <person name="Kawaguchi M."/>
        </authorList>
    </citation>
    <scope>NUCLEOTIDE SEQUENCE</scope>
    <source>
        <strain evidence="2">AT787</strain>
    </source>
</reference>
<organism evidence="2 3">
    <name type="scientific">Lyophyllum shimeji</name>
    <name type="common">Hon-shimeji</name>
    <name type="synonym">Tricholoma shimeji</name>
    <dbReference type="NCBI Taxonomy" id="47721"/>
    <lineage>
        <taxon>Eukaryota</taxon>
        <taxon>Fungi</taxon>
        <taxon>Dikarya</taxon>
        <taxon>Basidiomycota</taxon>
        <taxon>Agaricomycotina</taxon>
        <taxon>Agaricomycetes</taxon>
        <taxon>Agaricomycetidae</taxon>
        <taxon>Agaricales</taxon>
        <taxon>Tricholomatineae</taxon>
        <taxon>Lyophyllaceae</taxon>
        <taxon>Lyophyllum</taxon>
    </lineage>
</organism>
<dbReference type="Proteomes" id="UP001063166">
    <property type="component" value="Unassembled WGS sequence"/>
</dbReference>
<evidence type="ECO:0000313" key="2">
    <source>
        <dbReference type="EMBL" id="GLB45507.1"/>
    </source>
</evidence>
<evidence type="ECO:0000313" key="3">
    <source>
        <dbReference type="Proteomes" id="UP001063166"/>
    </source>
</evidence>
<protein>
    <recommendedName>
        <fullName evidence="1">BTB domain-containing protein</fullName>
    </recommendedName>
</protein>
<name>A0A9P3UUU5_LYOSH</name>